<evidence type="ECO:0000256" key="5">
    <source>
        <dbReference type="ARBA" id="ARBA00023136"/>
    </source>
</evidence>
<dbReference type="AlphaFoldDB" id="A0A4R6MHQ2"/>
<feature type="transmembrane region" description="Helical" evidence="6">
    <location>
        <begin position="254"/>
        <end position="271"/>
    </location>
</feature>
<dbReference type="InterPro" id="IPR000620">
    <property type="entry name" value="EamA_dom"/>
</dbReference>
<dbReference type="PANTHER" id="PTHR32322:SF2">
    <property type="entry name" value="EAMA DOMAIN-CONTAINING PROTEIN"/>
    <property type="match status" value="1"/>
</dbReference>
<feature type="transmembrane region" description="Helical" evidence="6">
    <location>
        <begin position="28"/>
        <end position="47"/>
    </location>
</feature>
<keyword evidence="9" id="KW-1185">Reference proteome</keyword>
<comment type="caution">
    <text evidence="8">The sequence shown here is derived from an EMBL/GenBank/DDBJ whole genome shotgun (WGS) entry which is preliminary data.</text>
</comment>
<accession>A0A4R6MHQ2</accession>
<proteinExistence type="inferred from homology"/>
<evidence type="ECO:0000256" key="3">
    <source>
        <dbReference type="ARBA" id="ARBA00022692"/>
    </source>
</evidence>
<evidence type="ECO:0000259" key="7">
    <source>
        <dbReference type="Pfam" id="PF00892"/>
    </source>
</evidence>
<evidence type="ECO:0000256" key="1">
    <source>
        <dbReference type="ARBA" id="ARBA00004141"/>
    </source>
</evidence>
<comment type="similarity">
    <text evidence="2">Belongs to the EamA transporter family.</text>
</comment>
<dbReference type="Proteomes" id="UP000294656">
    <property type="component" value="Unassembled WGS sequence"/>
</dbReference>
<feature type="transmembrane region" description="Helical" evidence="6">
    <location>
        <begin position="164"/>
        <end position="186"/>
    </location>
</feature>
<reference evidence="8 9" key="1">
    <citation type="submission" date="2019-03" db="EMBL/GenBank/DDBJ databases">
        <title>Genomic Encyclopedia of Type Strains, Phase III (KMG-III): the genomes of soil and plant-associated and newly described type strains.</title>
        <authorList>
            <person name="Whitman W."/>
        </authorList>
    </citation>
    <scope>NUCLEOTIDE SEQUENCE [LARGE SCALE GENOMIC DNA]</scope>
    <source>
        <strain evidence="8 9">CECT 7378</strain>
    </source>
</reference>
<evidence type="ECO:0000256" key="6">
    <source>
        <dbReference type="SAM" id="Phobius"/>
    </source>
</evidence>
<feature type="transmembrane region" description="Helical" evidence="6">
    <location>
        <begin position="85"/>
        <end position="104"/>
    </location>
</feature>
<dbReference type="RefSeq" id="WP_133502550.1">
    <property type="nucleotide sequence ID" value="NZ_SNXC01000009.1"/>
</dbReference>
<feature type="transmembrane region" description="Helical" evidence="6">
    <location>
        <begin position="111"/>
        <end position="131"/>
    </location>
</feature>
<name>A0A4R6MHQ2_9GAMM</name>
<dbReference type="OrthoDB" id="5430053at2"/>
<keyword evidence="4 6" id="KW-1133">Transmembrane helix</keyword>
<evidence type="ECO:0000313" key="8">
    <source>
        <dbReference type="EMBL" id="TDO99709.1"/>
    </source>
</evidence>
<keyword evidence="3 6" id="KW-0812">Transmembrane</keyword>
<sequence>MNVILGLLPPILWGSTYAAIGLYLTDIPPIWLAFWRALPAGLILLSMIRRLPRLSFKRVATLGFINISLFFTFLLIGAYRLPGGVAGTLGATLPLQLILIQWLVFKKKPAIKALMASILGLIGVALILNPSADLDPVGVAAALFATSLVAVASILMYRWKSDDIMGVAAWQLIWGGIFLFPIAWIVSGPIVVPNVEQLPGLVWLVGLNTAIGYVVMIRALNIFGATTFGIFSLLNPVTAVTLGVLFIGESLGEAQWIGIAIVLASLLLNQVRWQKLRFKQNELKERVA</sequence>
<feature type="transmembrane region" description="Helical" evidence="6">
    <location>
        <begin position="198"/>
        <end position="216"/>
    </location>
</feature>
<feature type="transmembrane region" description="Helical" evidence="6">
    <location>
        <begin position="59"/>
        <end position="79"/>
    </location>
</feature>
<dbReference type="SUPFAM" id="SSF103481">
    <property type="entry name" value="Multidrug resistance efflux transporter EmrE"/>
    <property type="match status" value="2"/>
</dbReference>
<dbReference type="InterPro" id="IPR050638">
    <property type="entry name" value="AA-Vitamin_Transporters"/>
</dbReference>
<evidence type="ECO:0000256" key="4">
    <source>
        <dbReference type="ARBA" id="ARBA00022989"/>
    </source>
</evidence>
<evidence type="ECO:0000256" key="2">
    <source>
        <dbReference type="ARBA" id="ARBA00007362"/>
    </source>
</evidence>
<feature type="transmembrane region" description="Helical" evidence="6">
    <location>
        <begin position="137"/>
        <end position="157"/>
    </location>
</feature>
<feature type="transmembrane region" description="Helical" evidence="6">
    <location>
        <begin position="228"/>
        <end position="248"/>
    </location>
</feature>
<dbReference type="GO" id="GO:0016020">
    <property type="term" value="C:membrane"/>
    <property type="evidence" value="ECO:0007669"/>
    <property type="project" value="UniProtKB-SubCell"/>
</dbReference>
<dbReference type="EMBL" id="SNXC01000009">
    <property type="protein sequence ID" value="TDO99709.1"/>
    <property type="molecule type" value="Genomic_DNA"/>
</dbReference>
<protein>
    <submittedName>
        <fullName evidence="8">Putative blue pigment (Indigoidine) exporter</fullName>
    </submittedName>
</protein>
<comment type="subcellular location">
    <subcellularLocation>
        <location evidence="1">Membrane</location>
        <topology evidence="1">Multi-pass membrane protein</topology>
    </subcellularLocation>
</comment>
<feature type="domain" description="EamA" evidence="7">
    <location>
        <begin position="3"/>
        <end position="128"/>
    </location>
</feature>
<feature type="domain" description="EamA" evidence="7">
    <location>
        <begin position="139"/>
        <end position="268"/>
    </location>
</feature>
<dbReference type="PANTHER" id="PTHR32322">
    <property type="entry name" value="INNER MEMBRANE TRANSPORTER"/>
    <property type="match status" value="1"/>
</dbReference>
<keyword evidence="5 6" id="KW-0472">Membrane</keyword>
<evidence type="ECO:0000313" key="9">
    <source>
        <dbReference type="Proteomes" id="UP000294656"/>
    </source>
</evidence>
<dbReference type="InterPro" id="IPR037185">
    <property type="entry name" value="EmrE-like"/>
</dbReference>
<dbReference type="Pfam" id="PF00892">
    <property type="entry name" value="EamA"/>
    <property type="match status" value="2"/>
</dbReference>
<organism evidence="8 9">
    <name type="scientific">Marinomonas balearica</name>
    <dbReference type="NCBI Taxonomy" id="491947"/>
    <lineage>
        <taxon>Bacteria</taxon>
        <taxon>Pseudomonadati</taxon>
        <taxon>Pseudomonadota</taxon>
        <taxon>Gammaproteobacteria</taxon>
        <taxon>Oceanospirillales</taxon>
        <taxon>Oceanospirillaceae</taxon>
        <taxon>Marinomonas</taxon>
    </lineage>
</organism>
<gene>
    <name evidence="8" type="ORF">DFP79_0697</name>
</gene>